<accession>A0A371RHA1</accession>
<gene>
    <name evidence="2" type="ORF">DX908_05750</name>
</gene>
<reference evidence="2 3" key="1">
    <citation type="submission" date="2018-08" db="EMBL/GenBank/DDBJ databases">
        <title>Parvularcula sp. SM1705, isolated from surface water of the South Sea China.</title>
        <authorList>
            <person name="Sun L."/>
        </authorList>
    </citation>
    <scope>NUCLEOTIDE SEQUENCE [LARGE SCALE GENOMIC DNA]</scope>
    <source>
        <strain evidence="2 3">SM1705</strain>
    </source>
</reference>
<organism evidence="2 3">
    <name type="scientific">Parvularcula marina</name>
    <dbReference type="NCBI Taxonomy" id="2292771"/>
    <lineage>
        <taxon>Bacteria</taxon>
        <taxon>Pseudomonadati</taxon>
        <taxon>Pseudomonadota</taxon>
        <taxon>Alphaproteobacteria</taxon>
        <taxon>Parvularculales</taxon>
        <taxon>Parvularculaceae</taxon>
        <taxon>Parvularcula</taxon>
    </lineage>
</organism>
<dbReference type="InterPro" id="IPR021251">
    <property type="entry name" value="DUF2793"/>
</dbReference>
<evidence type="ECO:0000313" key="3">
    <source>
        <dbReference type="Proteomes" id="UP000264589"/>
    </source>
</evidence>
<keyword evidence="3" id="KW-1185">Reference proteome</keyword>
<dbReference type="OrthoDB" id="564699at2"/>
<comment type="caution">
    <text evidence="2">The sequence shown here is derived from an EMBL/GenBank/DDBJ whole genome shotgun (WGS) entry which is preliminary data.</text>
</comment>
<dbReference type="AlphaFoldDB" id="A0A371RHA1"/>
<dbReference type="Pfam" id="PF10983">
    <property type="entry name" value="DUF2793"/>
    <property type="match status" value="1"/>
</dbReference>
<dbReference type="Proteomes" id="UP000264589">
    <property type="component" value="Unassembled WGS sequence"/>
</dbReference>
<dbReference type="InterPro" id="IPR011050">
    <property type="entry name" value="Pectin_lyase_fold/virulence"/>
</dbReference>
<evidence type="ECO:0000313" key="2">
    <source>
        <dbReference type="EMBL" id="RFB04826.1"/>
    </source>
</evidence>
<dbReference type="InParanoid" id="A0A371RHA1"/>
<sequence>MDNSTRLSFPYVMEAQAQKHVTVNETIRSLDALVHLSVSSRTVSEEPEEPAQGEGYILPSGKTGESWSGLADDVIAVWQDNAWREYPAIEGITAYVADEGRHIVWDGSEWGAFGSEEAARFGINTGPDDTNRLAVKTDAVLFSHDDVTPGTGDMRQSINKASASDTASLVFQTGASGRVEIGLTGSDDLTIRVSADGETFVDAILIDHETGEVSFPNSTGIGGPSAPAWVPAGASFAISAEEAAVWTEATGPISNLLSPEDAEFSAGSNPLILLDTGKPAAAATGAPRRSYDVAEGAWGYVIEAETPALPNGAPTPPALLGLDLTFDFVVDTVLGSDGNTGVPAAPLATLSELSSRLGSLATSASVNVRIKQGDYVDDPLLVYSIDTNTITLVFEPGTTLRSTFTGVGSTQAFDMTDGTVILYGNGLHIRDWQGLDEIASDDFQSSSNGLAVHGSGDLTVHDVKVSNCGDGLTAHADGRLEAYRCWVEDCHKYAAVHVNDSTSYHEDCTFIGGEGHGGEDVRAPAGIIGGFEGSLGGHEFFRCRILPSPSGAVNDVGGGAIAVFDQCQFGTLTDYVKLTAAEVTDSFVHFYAQMNTFEGVMTRCYGKGSVRLRQGASAVPVFENCVFTGPAAGVSTSFLFANYDPGGFSELTIDDCIFTGYTKAIDLDESFSVGYWQASGSAITSSTFFGNTSDLGTAGAAEVGTTITDPLYTDPSLGSHSASLDMADYAAGSGTDGFASGAAVTTGPAQSPADDVWSYEDLSALGLLDGQTVRFTATDDSVTNVILSGGSLTIPPGAWKEIYGPA</sequence>
<name>A0A371RHA1_9PROT</name>
<dbReference type="RefSeq" id="WP_116391459.1">
    <property type="nucleotide sequence ID" value="NZ_QUQO01000001.1"/>
</dbReference>
<evidence type="ECO:0000256" key="1">
    <source>
        <dbReference type="SAM" id="MobiDB-lite"/>
    </source>
</evidence>
<dbReference type="Gene3D" id="2.160.20.10">
    <property type="entry name" value="Single-stranded right-handed beta-helix, Pectin lyase-like"/>
    <property type="match status" value="1"/>
</dbReference>
<proteinExistence type="predicted"/>
<dbReference type="SUPFAM" id="SSF51126">
    <property type="entry name" value="Pectin lyase-like"/>
    <property type="match status" value="1"/>
</dbReference>
<feature type="region of interest" description="Disordered" evidence="1">
    <location>
        <begin position="41"/>
        <end position="60"/>
    </location>
</feature>
<dbReference type="EMBL" id="QUQO01000001">
    <property type="protein sequence ID" value="RFB04826.1"/>
    <property type="molecule type" value="Genomic_DNA"/>
</dbReference>
<dbReference type="InterPro" id="IPR012334">
    <property type="entry name" value="Pectin_lyas_fold"/>
</dbReference>
<protein>
    <submittedName>
        <fullName evidence="2">DUF2793 domain-containing protein</fullName>
    </submittedName>
</protein>